<proteinExistence type="predicted"/>
<reference evidence="1 2" key="1">
    <citation type="journal article" date="2007" name="Archaea">
        <title>The genome of Hyperthermus butylicus: a sulfur-reducing, peptide fermenting, neutrophilic Crenarchaeote growing up to 108 degrees C.</title>
        <authorList>
            <person name="Brugger K."/>
            <person name="Chen L."/>
            <person name="Stark M."/>
            <person name="Zibat A."/>
            <person name="Redder P."/>
            <person name="Ruepp A."/>
            <person name="Awayez M."/>
            <person name="She Q."/>
            <person name="Garrett R.A."/>
            <person name="Klenk H.P."/>
        </authorList>
    </citation>
    <scope>NUCLEOTIDE SEQUENCE [LARGE SCALE GENOMIC DNA]</scope>
    <source>
        <strain evidence="2">DSM 5456 / JCM 9403 / PLM1-5</strain>
    </source>
</reference>
<dbReference type="EMBL" id="CP000493">
    <property type="protein sequence ID" value="ABM81015.1"/>
    <property type="molecule type" value="Genomic_DNA"/>
</dbReference>
<dbReference type="eggNOG" id="arCOG04141">
    <property type="taxonomic scope" value="Archaea"/>
</dbReference>
<dbReference type="EnsemblBacteria" id="ABM81015">
    <property type="protein sequence ID" value="ABM81015"/>
    <property type="gene ID" value="Hbut_1181"/>
</dbReference>
<dbReference type="GeneID" id="4782653"/>
<evidence type="ECO:0000313" key="1">
    <source>
        <dbReference type="EMBL" id="ABM81015.1"/>
    </source>
</evidence>
<evidence type="ECO:0008006" key="3">
    <source>
        <dbReference type="Google" id="ProtNLM"/>
    </source>
</evidence>
<dbReference type="RefSeq" id="WP_011822333.1">
    <property type="nucleotide sequence ID" value="NC_008818.1"/>
</dbReference>
<sequence>MEKGLAERRPKQYYVEDIERLWIEYDRQTDTLYIYFADKNEEPEEALLVGEDIIVGVKGDKLLSITVNEFSRRIGLEKY</sequence>
<dbReference type="KEGG" id="hbu:Hbut_1181"/>
<dbReference type="AlphaFoldDB" id="A2BM04"/>
<dbReference type="Pfam" id="PF10049">
    <property type="entry name" value="DUF2283"/>
    <property type="match status" value="1"/>
</dbReference>
<keyword evidence="2" id="KW-1185">Reference proteome</keyword>
<accession>A2BM04</accession>
<gene>
    <name evidence="1" type="ordered locus">Hbut_1181</name>
</gene>
<dbReference type="HOGENOM" id="CLU_198701_0_0_2"/>
<dbReference type="Proteomes" id="UP000002593">
    <property type="component" value="Chromosome"/>
</dbReference>
<dbReference type="OrthoDB" id="17445at2157"/>
<protein>
    <recommendedName>
        <fullName evidence="3">DUF2283 domain-containing protein</fullName>
    </recommendedName>
</protein>
<evidence type="ECO:0000313" key="2">
    <source>
        <dbReference type="Proteomes" id="UP000002593"/>
    </source>
</evidence>
<dbReference type="InterPro" id="IPR019270">
    <property type="entry name" value="DUF2283"/>
</dbReference>
<dbReference type="STRING" id="415426.Hbut_1181"/>
<name>A2BM04_HYPBU</name>
<organism evidence="1 2">
    <name type="scientific">Hyperthermus butylicus (strain DSM 5456 / JCM 9403 / PLM1-5)</name>
    <dbReference type="NCBI Taxonomy" id="415426"/>
    <lineage>
        <taxon>Archaea</taxon>
        <taxon>Thermoproteota</taxon>
        <taxon>Thermoprotei</taxon>
        <taxon>Desulfurococcales</taxon>
        <taxon>Pyrodictiaceae</taxon>
        <taxon>Hyperthermus</taxon>
    </lineage>
</organism>